<protein>
    <submittedName>
        <fullName evidence="2">Uncharacterized protein</fullName>
    </submittedName>
</protein>
<reference evidence="2 3" key="1">
    <citation type="journal article" date="2016" name="Mol. Biol. Evol.">
        <title>Comparative Genomics of Early-Diverging Mushroom-Forming Fungi Provides Insights into the Origins of Lignocellulose Decay Capabilities.</title>
        <authorList>
            <person name="Nagy L.G."/>
            <person name="Riley R."/>
            <person name="Tritt A."/>
            <person name="Adam C."/>
            <person name="Daum C."/>
            <person name="Floudas D."/>
            <person name="Sun H."/>
            <person name="Yadav J.S."/>
            <person name="Pangilinan J."/>
            <person name="Larsson K.H."/>
            <person name="Matsuura K."/>
            <person name="Barry K."/>
            <person name="Labutti K."/>
            <person name="Kuo R."/>
            <person name="Ohm R.A."/>
            <person name="Bhattacharya S.S."/>
            <person name="Shirouzu T."/>
            <person name="Yoshinaga Y."/>
            <person name="Martin F.M."/>
            <person name="Grigoriev I.V."/>
            <person name="Hibbett D.S."/>
        </authorList>
    </citation>
    <scope>NUCLEOTIDE SEQUENCE [LARGE SCALE GENOMIC DNA]</scope>
    <source>
        <strain evidence="2 3">93-53</strain>
    </source>
</reference>
<evidence type="ECO:0000256" key="1">
    <source>
        <dbReference type="SAM" id="MobiDB-lite"/>
    </source>
</evidence>
<feature type="compositionally biased region" description="Pro residues" evidence="1">
    <location>
        <begin position="25"/>
        <end position="34"/>
    </location>
</feature>
<proteinExistence type="predicted"/>
<dbReference type="InParanoid" id="A0A165CRC6"/>
<gene>
    <name evidence="2" type="ORF">LAESUDRAFT_372328</name>
</gene>
<dbReference type="EMBL" id="KV427645">
    <property type="protein sequence ID" value="KZT03290.1"/>
    <property type="molecule type" value="Genomic_DNA"/>
</dbReference>
<dbReference type="OrthoDB" id="3070110at2759"/>
<dbReference type="AlphaFoldDB" id="A0A165CRC6"/>
<feature type="compositionally biased region" description="Low complexity" evidence="1">
    <location>
        <begin position="1"/>
        <end position="17"/>
    </location>
</feature>
<organism evidence="2 3">
    <name type="scientific">Laetiporus sulphureus 93-53</name>
    <dbReference type="NCBI Taxonomy" id="1314785"/>
    <lineage>
        <taxon>Eukaryota</taxon>
        <taxon>Fungi</taxon>
        <taxon>Dikarya</taxon>
        <taxon>Basidiomycota</taxon>
        <taxon>Agaricomycotina</taxon>
        <taxon>Agaricomycetes</taxon>
        <taxon>Polyporales</taxon>
        <taxon>Laetiporus</taxon>
    </lineage>
</organism>
<sequence>MATASSSRQNSRFSSFNVFKFSPSAKPPPPPPKDPLYACNPSLPSLNHSLPQDLLTSPQQAPLYSQYSKYPRSPSPSPSHAPSRMTMSTTSSSSAVSPEPAGLRKSLQKLSSFGRRPKTPKSPETDPMDLQPPEPADDPSISLPWNFQVRCSLSNNRLSHQQSTA</sequence>
<name>A0A165CRC6_9APHY</name>
<dbReference type="Proteomes" id="UP000076871">
    <property type="component" value="Unassembled WGS sequence"/>
</dbReference>
<dbReference type="GeneID" id="63819246"/>
<evidence type="ECO:0000313" key="3">
    <source>
        <dbReference type="Proteomes" id="UP000076871"/>
    </source>
</evidence>
<evidence type="ECO:0000313" key="2">
    <source>
        <dbReference type="EMBL" id="KZT03290.1"/>
    </source>
</evidence>
<dbReference type="RefSeq" id="XP_040761030.1">
    <property type="nucleotide sequence ID" value="XM_040902215.1"/>
</dbReference>
<keyword evidence="3" id="KW-1185">Reference proteome</keyword>
<feature type="compositionally biased region" description="Polar residues" evidence="1">
    <location>
        <begin position="42"/>
        <end position="63"/>
    </location>
</feature>
<dbReference type="STRING" id="1314785.A0A165CRC6"/>
<feature type="region of interest" description="Disordered" evidence="1">
    <location>
        <begin position="1"/>
        <end position="143"/>
    </location>
</feature>
<feature type="compositionally biased region" description="Low complexity" evidence="1">
    <location>
        <begin position="80"/>
        <end position="94"/>
    </location>
</feature>
<accession>A0A165CRC6</accession>